<evidence type="ECO:0000313" key="2">
    <source>
        <dbReference type="Proteomes" id="UP001142610"/>
    </source>
</evidence>
<dbReference type="EMBL" id="JANIBC010000002">
    <property type="protein sequence ID" value="MCQ8184760.1"/>
    <property type="molecule type" value="Genomic_DNA"/>
</dbReference>
<sequence length="254" mass="28644">MAYRDGMFPPPPPIRPDKSLAAFFGLMRDKEDTSQVFKFSANIAGLSMLPAFKRWMASRNGEILTGEDPTYILRALDDRARLRELPVGTVGRTYAEFMDRENLRTDGVSEAYHADGLITEEFKAAYPEYAAFIWFQNLTHDMYHVLTGYNRDSLGEAALLNYTTRISGARGIRYLAALASFRIKSEAPEIPVFKIMTNARLMGERSADLIVTDFPALLDRPLREVREELNIVPDPVYAGLSQERLLSLVQPQAA</sequence>
<proteinExistence type="predicted"/>
<gene>
    <name evidence="1" type="ORF">NOG11_05100</name>
</gene>
<dbReference type="AlphaFoldDB" id="A0A9X2L7Z1"/>
<keyword evidence="1" id="KW-0830">Ubiquinone</keyword>
<name>A0A9X2L7Z1_9PROT</name>
<dbReference type="Proteomes" id="UP001142610">
    <property type="component" value="Unassembled WGS sequence"/>
</dbReference>
<organism evidence="1 2">
    <name type="scientific">Parvularcula maris</name>
    <dbReference type="NCBI Taxonomy" id="2965077"/>
    <lineage>
        <taxon>Bacteria</taxon>
        <taxon>Pseudomonadati</taxon>
        <taxon>Pseudomonadota</taxon>
        <taxon>Alphaproteobacteria</taxon>
        <taxon>Parvularculales</taxon>
        <taxon>Parvularculaceae</taxon>
        <taxon>Parvularcula</taxon>
    </lineage>
</organism>
<protein>
    <submittedName>
        <fullName evidence="1">Ubiquinone biosynthesis protein COQ4</fullName>
    </submittedName>
</protein>
<dbReference type="PANTHER" id="PTHR12922:SF7">
    <property type="entry name" value="UBIQUINONE BIOSYNTHESIS PROTEIN COQ4 HOMOLOG, MITOCHONDRIAL"/>
    <property type="match status" value="1"/>
</dbReference>
<accession>A0A9X2L7Z1</accession>
<reference evidence="1" key="1">
    <citation type="submission" date="2022-07" db="EMBL/GenBank/DDBJ databases">
        <title>Parvularcula maris sp. nov., an algicidal bacterium isolated from seawater.</title>
        <authorList>
            <person name="Li F."/>
        </authorList>
    </citation>
    <scope>NUCLEOTIDE SEQUENCE</scope>
    <source>
        <strain evidence="1">BGMRC 0090</strain>
    </source>
</reference>
<keyword evidence="2" id="KW-1185">Reference proteome</keyword>
<evidence type="ECO:0000313" key="1">
    <source>
        <dbReference type="EMBL" id="MCQ8184760.1"/>
    </source>
</evidence>
<dbReference type="PANTHER" id="PTHR12922">
    <property type="entry name" value="UBIQUINONE BIOSYNTHESIS PROTEIN"/>
    <property type="match status" value="1"/>
</dbReference>
<dbReference type="InterPro" id="IPR007715">
    <property type="entry name" value="Coq4"/>
</dbReference>
<dbReference type="RefSeq" id="WP_256618610.1">
    <property type="nucleotide sequence ID" value="NZ_JANIBC010000002.1"/>
</dbReference>
<comment type="caution">
    <text evidence="1">The sequence shown here is derived from an EMBL/GenBank/DDBJ whole genome shotgun (WGS) entry which is preliminary data.</text>
</comment>
<dbReference type="GO" id="GO:0006744">
    <property type="term" value="P:ubiquinone biosynthetic process"/>
    <property type="evidence" value="ECO:0007669"/>
    <property type="project" value="InterPro"/>
</dbReference>
<dbReference type="Pfam" id="PF05019">
    <property type="entry name" value="Coq4"/>
    <property type="match status" value="1"/>
</dbReference>